<dbReference type="HOGENOM" id="CLU_065526_0_0_12"/>
<geneLocation type="plasmid" evidence="3">
    <name>unnamed</name>
</geneLocation>
<evidence type="ECO:0000256" key="2">
    <source>
        <dbReference type="SAM" id="MobiDB-lite"/>
    </source>
</evidence>
<organism evidence="3">
    <name type="scientific">Borrelia nietonii YOR</name>
    <dbReference type="NCBI Taxonomy" id="1293576"/>
    <lineage>
        <taxon>Bacteria</taxon>
        <taxon>Pseudomonadati</taxon>
        <taxon>Spirochaetota</taxon>
        <taxon>Spirochaetia</taxon>
        <taxon>Spirochaetales</taxon>
        <taxon>Borreliaceae</taxon>
        <taxon>Borrelia</taxon>
        <taxon>Borrelia nietonii</taxon>
    </lineage>
</organism>
<name>W5SA51_9SPIR</name>
<dbReference type="AlphaFoldDB" id="W5SA51"/>
<reference evidence="3" key="1">
    <citation type="submission" date="2013-02" db="EMBL/GenBank/DDBJ databases">
        <title>Comparative genomics of Borrelia species.</title>
        <authorList>
            <person name="Schwan T.G."/>
            <person name="Raffel S.J."/>
            <person name="Porcella S.F."/>
        </authorList>
    </citation>
    <scope>NUCLEOTIDE SEQUENCE</scope>
    <source>
        <strain evidence="3">YOR</strain>
        <plasmid evidence="3">unnamed</plasmid>
    </source>
</reference>
<keyword evidence="3" id="KW-0614">Plasmid</keyword>
<keyword evidence="1" id="KW-0175">Coiled coil</keyword>
<proteinExistence type="predicted"/>
<accession>W5SA51</accession>
<dbReference type="EMBL" id="CP004154">
    <property type="protein sequence ID" value="AHH03974.1"/>
    <property type="molecule type" value="Genomic_DNA"/>
</dbReference>
<dbReference type="RefSeq" id="WP_025434202.1">
    <property type="nucleotide sequence ID" value="NZ_CP004154.1"/>
</dbReference>
<feature type="region of interest" description="Disordered" evidence="2">
    <location>
        <begin position="89"/>
        <end position="110"/>
    </location>
</feature>
<evidence type="ECO:0000256" key="1">
    <source>
        <dbReference type="SAM" id="Coils"/>
    </source>
</evidence>
<evidence type="ECO:0000313" key="3">
    <source>
        <dbReference type="EMBL" id="AHH03974.1"/>
    </source>
</evidence>
<protein>
    <submittedName>
        <fullName evidence="3">Uncharacterized protein</fullName>
    </submittedName>
</protein>
<feature type="coiled-coil region" evidence="1">
    <location>
        <begin position="128"/>
        <end position="155"/>
    </location>
</feature>
<gene>
    <name evidence="3" type="ORF">BHY_1023</name>
</gene>
<sequence>MRKLGITFLCAFGMMFCKQGELTDGIVTELPIAHQSEGNLGLSQADIENKKPSVVDKSKGYLRSGEAVKPSGMDKKVEDGKLKDKKVTGKKLKDEKVTGKKLKDERVQGKKDEPHLEVDVEERLQVPRKTAREACAEFEARVRKCKSQLVNERNQFDPRYYSLSIPFKKISPIFTAAEQQADIYAALGSDVTVIISLERILNNLDLKEPVLYTYGDTKVAVHLFNLLLNISDYTRKLVNTHLSSTNLERIKTSKSVEDIIAINASLERFMQERDRVVKIIQDQITSLSLKDKGDMLDGLKKTIGLKSGSDREIQRASYSIIGMVARIAYLVK</sequence>